<keyword evidence="4" id="KW-1185">Reference proteome</keyword>
<dbReference type="PANTHER" id="PTHR34039:SF1">
    <property type="entry name" value="UPF0102 PROTEIN YRAN"/>
    <property type="match status" value="1"/>
</dbReference>
<evidence type="ECO:0000313" key="3">
    <source>
        <dbReference type="EMBL" id="PZF78840.1"/>
    </source>
</evidence>
<dbReference type="NCBIfam" id="NF009150">
    <property type="entry name" value="PRK12497.1-3"/>
    <property type="match status" value="1"/>
</dbReference>
<dbReference type="InterPro" id="IPR011856">
    <property type="entry name" value="tRNA_endonuc-like_dom_sf"/>
</dbReference>
<protein>
    <recommendedName>
        <fullName evidence="2">UPF0102 protein DK847_03340</fullName>
    </recommendedName>
</protein>
<evidence type="ECO:0000313" key="4">
    <source>
        <dbReference type="Proteomes" id="UP000248795"/>
    </source>
</evidence>
<dbReference type="GO" id="GO:0003676">
    <property type="term" value="F:nucleic acid binding"/>
    <property type="evidence" value="ECO:0007669"/>
    <property type="project" value="InterPro"/>
</dbReference>
<dbReference type="NCBIfam" id="TIGR00252">
    <property type="entry name" value="YraN family protein"/>
    <property type="match status" value="1"/>
</dbReference>
<evidence type="ECO:0000256" key="2">
    <source>
        <dbReference type="HAMAP-Rule" id="MF_00048"/>
    </source>
</evidence>
<dbReference type="EMBL" id="QKVK01000001">
    <property type="protein sequence ID" value="PZF78840.1"/>
    <property type="molecule type" value="Genomic_DNA"/>
</dbReference>
<dbReference type="SUPFAM" id="SSF52980">
    <property type="entry name" value="Restriction endonuclease-like"/>
    <property type="match status" value="1"/>
</dbReference>
<accession>A0A2W2B1S7</accession>
<dbReference type="Pfam" id="PF02021">
    <property type="entry name" value="UPF0102"/>
    <property type="match status" value="1"/>
</dbReference>
<comment type="similarity">
    <text evidence="1 2">Belongs to the UPF0102 family.</text>
</comment>
<reference evidence="4" key="1">
    <citation type="submission" date="2018-06" db="EMBL/GenBank/DDBJ databases">
        <title>Aestuariibacter litoralis strain KCTC 52945T.</title>
        <authorList>
            <person name="Li X."/>
            <person name="Salam N."/>
            <person name="Li J.-L."/>
            <person name="Chen Y.-M."/>
            <person name="Yang Z.-W."/>
            <person name="Zhang L.-Y."/>
            <person name="Han M.-X."/>
            <person name="Xiao M."/>
            <person name="Li W.-J."/>
        </authorList>
    </citation>
    <scope>NUCLEOTIDE SEQUENCE [LARGE SCALE GENOMIC DNA]</scope>
    <source>
        <strain evidence="4">KCTC 52945</strain>
    </source>
</reference>
<dbReference type="HAMAP" id="MF_00048">
    <property type="entry name" value="UPF0102"/>
    <property type="match status" value="1"/>
</dbReference>
<name>A0A2W2B1S7_9HYPH</name>
<organism evidence="3 4">
    <name type="scientific">Aestuariivirga litoralis</name>
    <dbReference type="NCBI Taxonomy" id="2650924"/>
    <lineage>
        <taxon>Bacteria</taxon>
        <taxon>Pseudomonadati</taxon>
        <taxon>Pseudomonadota</taxon>
        <taxon>Alphaproteobacteria</taxon>
        <taxon>Hyphomicrobiales</taxon>
        <taxon>Aestuariivirgaceae</taxon>
        <taxon>Aestuariivirga</taxon>
    </lineage>
</organism>
<dbReference type="InterPro" id="IPR011335">
    <property type="entry name" value="Restrct_endonuc-II-like"/>
</dbReference>
<dbReference type="PANTHER" id="PTHR34039">
    <property type="entry name" value="UPF0102 PROTEIN YRAN"/>
    <property type="match status" value="1"/>
</dbReference>
<gene>
    <name evidence="3" type="ORF">DK847_03340</name>
</gene>
<comment type="caution">
    <text evidence="3">The sequence shown here is derived from an EMBL/GenBank/DDBJ whole genome shotgun (WGS) entry which is preliminary data.</text>
</comment>
<dbReference type="Proteomes" id="UP000248795">
    <property type="component" value="Unassembled WGS sequence"/>
</dbReference>
<dbReference type="Gene3D" id="3.40.1350.10">
    <property type="match status" value="1"/>
</dbReference>
<dbReference type="RefSeq" id="WP_111196168.1">
    <property type="nucleotide sequence ID" value="NZ_QKVK01000001.1"/>
</dbReference>
<dbReference type="AlphaFoldDB" id="A0A2W2B1S7"/>
<sequence length="121" mass="13958">MANDRRKSEEHGRSAELIALWALRLKGWRLLARRYKTRGGEVDLIMRRGEVTAFIEVKARRNLDSAVESVTPRQARRIAVAARQFMAEDRRAALQACRFDIVAVTPYHWPRHIENAFEGDG</sequence>
<dbReference type="InterPro" id="IPR003509">
    <property type="entry name" value="UPF0102_YraN-like"/>
</dbReference>
<proteinExistence type="inferred from homology"/>
<dbReference type="NCBIfam" id="NF009151">
    <property type="entry name" value="PRK12497.1-5"/>
    <property type="match status" value="1"/>
</dbReference>
<evidence type="ECO:0000256" key="1">
    <source>
        <dbReference type="ARBA" id="ARBA00006738"/>
    </source>
</evidence>